<keyword evidence="4" id="KW-0410">Iron transport</keyword>
<keyword evidence="9 11" id="KW-0472">Membrane</keyword>
<dbReference type="CDD" id="cd01347">
    <property type="entry name" value="ligand_gated_channel"/>
    <property type="match status" value="1"/>
</dbReference>
<proteinExistence type="inferred from homology"/>
<dbReference type="PROSITE" id="PS52016">
    <property type="entry name" value="TONB_DEPENDENT_REC_3"/>
    <property type="match status" value="1"/>
</dbReference>
<sequence length="745" mass="81029">MAQTRLTKGVLYSAVASAAIGMFMPAASWAQEDTTTASESGQLMLDELVITARKREESLQDVPIAVTGIGGDQLRDEQITDLSEIALQVPSFTFQSQNSMESEMFIRGVGSVRLNGATADPSIGTFLNEVYVGRRGSATPPIFDLSRVEVLRGPQGTLFGKNIVGGAINLITAAPQDEFDAGGSVSIGNYSSVLAEGFVTGPVTDTVSARLALFRETHDGYAKNIVTGQDLEDKDSTAGRLSLNWDASDTVFVSVVADYSQDRAGGPSRHAVDDPKTPGFGFITPNIPEDPRVNVSPYDQYADRDTAGLTGRVEWDIGEMSLVYLAAYRYGQGDGRWTQAGAASPPSITDSTLTQHELYQGVTQELRLASSQDNAFRWVAGLYYLDENVKRVSRNTATSFLPGGPGGTRDSLDGDNIYLGYSDTASYAAFGEVEYDITPDVTLAVGGRFTHDKKDLDTRAVILDYGLPGDILSPAPLQEEYDVVQSEEWSEFTPKVAVNWTPTEDALIYASYASGYKGGGWQGATANAVAAATPYDPESASTYEIGLKAEWFNNRLRTNLAAFYTDFTDLQVELLDDVNLTLVVANAADAAIKGVEYEVRVLPTEWLTLFAAGSFLDTEYKDYIDPLRGIDYSGNQLQRTPDFQYTIGADIDHRLTDNLNFIAALNYSYQDQMFWGPDNHNEEPGYGLLNGRIGIAAADGRWTATIWGKNISDELYRVSIIPFAGDEVSLYGAPETYGVRFSARY</sequence>
<evidence type="ECO:0000256" key="11">
    <source>
        <dbReference type="PROSITE-ProRule" id="PRU01360"/>
    </source>
</evidence>
<reference evidence="16 19" key="2">
    <citation type="journal article" date="2018" name="Nat. Biotechnol.">
        <title>A standardized bacterial taxonomy based on genome phylogeny substantially revises the tree of life.</title>
        <authorList>
            <person name="Parks D.H."/>
            <person name="Chuvochina M."/>
            <person name="Waite D.W."/>
            <person name="Rinke C."/>
            <person name="Skarshewski A."/>
            <person name="Chaumeil P.A."/>
            <person name="Hugenholtz P."/>
        </authorList>
    </citation>
    <scope>NUCLEOTIDE SEQUENCE [LARGE SCALE GENOMIC DNA]</scope>
    <source>
        <strain evidence="16">UBA10378</strain>
    </source>
</reference>
<keyword evidence="8 12" id="KW-0798">TonB box</keyword>
<comment type="similarity">
    <text evidence="11 12">Belongs to the TonB-dependent receptor family.</text>
</comment>
<dbReference type="AlphaFoldDB" id="A0A059DZG4"/>
<evidence type="ECO:0000313" key="17">
    <source>
        <dbReference type="EMBL" id="KCZ59765.1"/>
    </source>
</evidence>
<evidence type="ECO:0000256" key="1">
    <source>
        <dbReference type="ARBA" id="ARBA00004571"/>
    </source>
</evidence>
<keyword evidence="13" id="KW-0732">Signal</keyword>
<dbReference type="EMBL" id="AWFH01000034">
    <property type="protein sequence ID" value="KCZ59765.1"/>
    <property type="molecule type" value="Genomic_DNA"/>
</dbReference>
<evidence type="ECO:0000256" key="6">
    <source>
        <dbReference type="ARBA" id="ARBA00023004"/>
    </source>
</evidence>
<feature type="domain" description="TonB-dependent receptor-like beta-barrel" evidence="14">
    <location>
        <begin position="275"/>
        <end position="711"/>
    </location>
</feature>
<keyword evidence="3 11" id="KW-1134">Transmembrane beta strand</keyword>
<dbReference type="Proteomes" id="UP000024547">
    <property type="component" value="Unassembled WGS sequence"/>
</dbReference>
<evidence type="ECO:0000313" key="16">
    <source>
        <dbReference type="EMBL" id="HBQ49546.1"/>
    </source>
</evidence>
<evidence type="ECO:0000256" key="12">
    <source>
        <dbReference type="RuleBase" id="RU003357"/>
    </source>
</evidence>
<feature type="domain" description="TonB-dependent receptor plug" evidence="15">
    <location>
        <begin position="59"/>
        <end position="167"/>
    </location>
</feature>
<keyword evidence="5 11" id="KW-0812">Transmembrane</keyword>
<dbReference type="InterPro" id="IPR012910">
    <property type="entry name" value="Plug_dom"/>
</dbReference>
<organism evidence="17 18">
    <name type="scientific">Hyphomonas atlantica</name>
    <dbReference type="NCBI Taxonomy" id="1280948"/>
    <lineage>
        <taxon>Bacteria</taxon>
        <taxon>Pseudomonadati</taxon>
        <taxon>Pseudomonadota</taxon>
        <taxon>Alphaproteobacteria</taxon>
        <taxon>Hyphomonadales</taxon>
        <taxon>Hyphomonadaceae</taxon>
        <taxon>Hyphomonas</taxon>
    </lineage>
</organism>
<reference evidence="17 18" key="1">
    <citation type="journal article" date="2014" name="Antonie Van Leeuwenhoek">
        <title>Hyphomonas beringensis sp. nov. and Hyphomonas chukchiensis sp. nov., isolated from surface seawater of the Bering Sea and Chukchi Sea.</title>
        <authorList>
            <person name="Li C."/>
            <person name="Lai Q."/>
            <person name="Li G."/>
            <person name="Dong C."/>
            <person name="Wang J."/>
            <person name="Liao Y."/>
            <person name="Shao Z."/>
        </authorList>
    </citation>
    <scope>NUCLEOTIDE SEQUENCE [LARGE SCALE GENOMIC DNA]</scope>
    <source>
        <strain evidence="17 18">22II1-22F38</strain>
    </source>
</reference>
<dbReference type="EMBL" id="DOGS01000237">
    <property type="protein sequence ID" value="HBQ49546.1"/>
    <property type="molecule type" value="Genomic_DNA"/>
</dbReference>
<keyword evidence="10 11" id="KW-0998">Cell outer membrane</keyword>
<dbReference type="Gene3D" id="2.40.170.20">
    <property type="entry name" value="TonB-dependent receptor, beta-barrel domain"/>
    <property type="match status" value="1"/>
</dbReference>
<evidence type="ECO:0000256" key="3">
    <source>
        <dbReference type="ARBA" id="ARBA00022452"/>
    </source>
</evidence>
<keyword evidence="16" id="KW-0675">Receptor</keyword>
<dbReference type="Pfam" id="PF07715">
    <property type="entry name" value="Plug"/>
    <property type="match status" value="1"/>
</dbReference>
<dbReference type="Proteomes" id="UP000263957">
    <property type="component" value="Unassembled WGS sequence"/>
</dbReference>
<evidence type="ECO:0000259" key="14">
    <source>
        <dbReference type="Pfam" id="PF00593"/>
    </source>
</evidence>
<evidence type="ECO:0000256" key="8">
    <source>
        <dbReference type="ARBA" id="ARBA00023077"/>
    </source>
</evidence>
<dbReference type="OrthoDB" id="7313036at2"/>
<keyword evidence="7" id="KW-0406">Ion transport</keyword>
<dbReference type="STRING" id="1280948.HY36_06450"/>
<evidence type="ECO:0000256" key="13">
    <source>
        <dbReference type="SAM" id="SignalP"/>
    </source>
</evidence>
<comment type="subcellular location">
    <subcellularLocation>
        <location evidence="1 11">Cell outer membrane</location>
        <topology evidence="1 11">Multi-pass membrane protein</topology>
    </subcellularLocation>
</comment>
<dbReference type="Pfam" id="PF00593">
    <property type="entry name" value="TonB_dep_Rec_b-barrel"/>
    <property type="match status" value="1"/>
</dbReference>
<name>A0A059DZG4_9PROT</name>
<evidence type="ECO:0000256" key="10">
    <source>
        <dbReference type="ARBA" id="ARBA00023237"/>
    </source>
</evidence>
<dbReference type="eggNOG" id="COG4772">
    <property type="taxonomic scope" value="Bacteria"/>
</dbReference>
<accession>A0A059DZG4</accession>
<dbReference type="GO" id="GO:0009279">
    <property type="term" value="C:cell outer membrane"/>
    <property type="evidence" value="ECO:0007669"/>
    <property type="project" value="UniProtKB-SubCell"/>
</dbReference>
<feature type="chain" id="PRO_5044537684" evidence="13">
    <location>
        <begin position="31"/>
        <end position="745"/>
    </location>
</feature>
<gene>
    <name evidence="16" type="ORF">DD728_11830</name>
    <name evidence="17" type="ORF">HY36_06450</name>
</gene>
<evidence type="ECO:0000256" key="2">
    <source>
        <dbReference type="ARBA" id="ARBA00022448"/>
    </source>
</evidence>
<dbReference type="PATRIC" id="fig|1280948.3.peg.2384"/>
<evidence type="ECO:0000256" key="7">
    <source>
        <dbReference type="ARBA" id="ARBA00023065"/>
    </source>
</evidence>
<evidence type="ECO:0000256" key="5">
    <source>
        <dbReference type="ARBA" id="ARBA00022692"/>
    </source>
</evidence>
<evidence type="ECO:0000313" key="18">
    <source>
        <dbReference type="Proteomes" id="UP000024547"/>
    </source>
</evidence>
<dbReference type="GO" id="GO:0006826">
    <property type="term" value="P:iron ion transport"/>
    <property type="evidence" value="ECO:0007669"/>
    <property type="project" value="UniProtKB-KW"/>
</dbReference>
<protein>
    <submittedName>
        <fullName evidence="16">TonB-dependent receptor</fullName>
    </submittedName>
</protein>
<keyword evidence="18" id="KW-1185">Reference proteome</keyword>
<keyword evidence="2 11" id="KW-0813">Transport</keyword>
<dbReference type="RefSeq" id="WP_035552970.1">
    <property type="nucleotide sequence ID" value="NZ_AWFH01000034.1"/>
</dbReference>
<dbReference type="InterPro" id="IPR039426">
    <property type="entry name" value="TonB-dep_rcpt-like"/>
</dbReference>
<evidence type="ECO:0000259" key="15">
    <source>
        <dbReference type="Pfam" id="PF07715"/>
    </source>
</evidence>
<evidence type="ECO:0000313" key="19">
    <source>
        <dbReference type="Proteomes" id="UP000263957"/>
    </source>
</evidence>
<dbReference type="InterPro" id="IPR036942">
    <property type="entry name" value="Beta-barrel_TonB_sf"/>
</dbReference>
<dbReference type="PANTHER" id="PTHR32552:SF81">
    <property type="entry name" value="TONB-DEPENDENT OUTER MEMBRANE RECEPTOR"/>
    <property type="match status" value="1"/>
</dbReference>
<dbReference type="InterPro" id="IPR000531">
    <property type="entry name" value="Beta-barrel_TonB"/>
</dbReference>
<evidence type="ECO:0000256" key="4">
    <source>
        <dbReference type="ARBA" id="ARBA00022496"/>
    </source>
</evidence>
<dbReference type="SUPFAM" id="SSF56935">
    <property type="entry name" value="Porins"/>
    <property type="match status" value="1"/>
</dbReference>
<keyword evidence="6" id="KW-0408">Iron</keyword>
<evidence type="ECO:0000256" key="9">
    <source>
        <dbReference type="ARBA" id="ARBA00023136"/>
    </source>
</evidence>
<comment type="caution">
    <text evidence="17">The sequence shown here is derived from an EMBL/GenBank/DDBJ whole genome shotgun (WGS) entry which is preliminary data.</text>
</comment>
<dbReference type="PANTHER" id="PTHR32552">
    <property type="entry name" value="FERRICHROME IRON RECEPTOR-RELATED"/>
    <property type="match status" value="1"/>
</dbReference>
<feature type="signal peptide" evidence="13">
    <location>
        <begin position="1"/>
        <end position="30"/>
    </location>
</feature>